<dbReference type="AlphaFoldDB" id="A0A7S4KU77"/>
<evidence type="ECO:0000256" key="1">
    <source>
        <dbReference type="SAM" id="SignalP"/>
    </source>
</evidence>
<feature type="chain" id="PRO_5031292647" evidence="1">
    <location>
        <begin position="17"/>
        <end position="393"/>
    </location>
</feature>
<keyword evidence="1" id="KW-0732">Signal</keyword>
<name>A0A7S4KU77_GUITH</name>
<dbReference type="Pfam" id="PF20392">
    <property type="entry name" value="DUF6687"/>
    <property type="match status" value="1"/>
</dbReference>
<feature type="signal peptide" evidence="1">
    <location>
        <begin position="1"/>
        <end position="16"/>
    </location>
</feature>
<reference evidence="2" key="1">
    <citation type="submission" date="2021-01" db="EMBL/GenBank/DDBJ databases">
        <authorList>
            <person name="Corre E."/>
            <person name="Pelletier E."/>
            <person name="Niang G."/>
            <person name="Scheremetjew M."/>
            <person name="Finn R."/>
            <person name="Kale V."/>
            <person name="Holt S."/>
            <person name="Cochrane G."/>
            <person name="Meng A."/>
            <person name="Brown T."/>
            <person name="Cohen L."/>
        </authorList>
    </citation>
    <scope>NUCLEOTIDE SEQUENCE</scope>
    <source>
        <strain evidence="2">CCMP 2712</strain>
    </source>
</reference>
<protein>
    <submittedName>
        <fullName evidence="2">Uncharacterized protein</fullName>
    </submittedName>
</protein>
<dbReference type="InterPro" id="IPR046509">
    <property type="entry name" value="DUF6687"/>
</dbReference>
<evidence type="ECO:0000313" key="2">
    <source>
        <dbReference type="EMBL" id="CAE2305316.1"/>
    </source>
</evidence>
<gene>
    <name evidence="2" type="ORF">GTHE00462_LOCUS18252</name>
</gene>
<dbReference type="EMBL" id="HBKN01023288">
    <property type="protein sequence ID" value="CAE2305316.1"/>
    <property type="molecule type" value="Transcribed_RNA"/>
</dbReference>
<sequence>MLVLAAFALLCCEGSAAFMASSFIQRLRTSSVRPIQLLRTQMHPHRLSTWRSSSRRAHITSMARTFEFVPYGQKFESDKKSICVDGLVPGTSLQLTHWNGNETPKEYKADLSTDIVLKFIHAELGSEKNKWNDAVVLNNHFDTDGLLSVWIMLNPEAAMKYERRMVDAAAAGDFDEWGLSDWGLQLDLAFSKLASQCDGDKQAYEKLLPMVEDILVNVDDREELWKEELDEMYKIFDMVCDDKIVTTRVFDERSKYTKNAGKIGDVGVVVHPPGSPKVNGKVLSRTFPIGQATDAQVIARYLMAYEQPDGKFHYEYERPHHAWAETVKRANLSKPNAPLILENLGSEWTTAGLNGMTAICKTQIPISKGPMEVAGELLDLERSLLPVFIQKGE</sequence>
<accession>A0A7S4KU77</accession>
<proteinExistence type="predicted"/>
<organism evidence="2">
    <name type="scientific">Guillardia theta</name>
    <name type="common">Cryptophyte</name>
    <name type="synonym">Cryptomonas phi</name>
    <dbReference type="NCBI Taxonomy" id="55529"/>
    <lineage>
        <taxon>Eukaryota</taxon>
        <taxon>Cryptophyceae</taxon>
        <taxon>Pyrenomonadales</taxon>
        <taxon>Geminigeraceae</taxon>
        <taxon>Guillardia</taxon>
    </lineage>
</organism>